<keyword evidence="7 8" id="KW-0472">Membrane</keyword>
<evidence type="ECO:0000313" key="11">
    <source>
        <dbReference type="Proteomes" id="UP001501337"/>
    </source>
</evidence>
<dbReference type="Proteomes" id="UP001501337">
    <property type="component" value="Unassembled WGS sequence"/>
</dbReference>
<evidence type="ECO:0000256" key="7">
    <source>
        <dbReference type="ARBA" id="ARBA00023136"/>
    </source>
</evidence>
<dbReference type="SUPFAM" id="SSF103481">
    <property type="entry name" value="Multidrug resistance efflux transporter EmrE"/>
    <property type="match status" value="2"/>
</dbReference>
<comment type="caution">
    <text evidence="10">The sequence shown here is derived from an EMBL/GenBank/DDBJ whole genome shotgun (WGS) entry which is preliminary data.</text>
</comment>
<evidence type="ECO:0000259" key="9">
    <source>
        <dbReference type="Pfam" id="PF00892"/>
    </source>
</evidence>
<feature type="transmembrane region" description="Helical" evidence="8">
    <location>
        <begin position="37"/>
        <end position="58"/>
    </location>
</feature>
<organism evidence="10 11">
    <name type="scientific">Allohahella marinimesophila</name>
    <dbReference type="NCBI Taxonomy" id="1054972"/>
    <lineage>
        <taxon>Bacteria</taxon>
        <taxon>Pseudomonadati</taxon>
        <taxon>Pseudomonadota</taxon>
        <taxon>Gammaproteobacteria</taxon>
        <taxon>Oceanospirillales</taxon>
        <taxon>Hahellaceae</taxon>
        <taxon>Allohahella</taxon>
    </lineage>
</organism>
<gene>
    <name evidence="10" type="primary">rarD</name>
    <name evidence="10" type="ORF">GCM10022278_07490</name>
</gene>
<evidence type="ECO:0000256" key="5">
    <source>
        <dbReference type="ARBA" id="ARBA00022692"/>
    </source>
</evidence>
<dbReference type="PANTHER" id="PTHR22911">
    <property type="entry name" value="ACYL-MALONYL CONDENSING ENZYME-RELATED"/>
    <property type="match status" value="1"/>
</dbReference>
<dbReference type="InterPro" id="IPR000620">
    <property type="entry name" value="EamA_dom"/>
</dbReference>
<evidence type="ECO:0000256" key="8">
    <source>
        <dbReference type="SAM" id="Phobius"/>
    </source>
</evidence>
<feature type="transmembrane region" description="Helical" evidence="8">
    <location>
        <begin position="5"/>
        <end position="25"/>
    </location>
</feature>
<feature type="transmembrane region" description="Helical" evidence="8">
    <location>
        <begin position="70"/>
        <end position="90"/>
    </location>
</feature>
<evidence type="ECO:0000256" key="2">
    <source>
        <dbReference type="ARBA" id="ARBA00007362"/>
    </source>
</evidence>
<name>A0ABP7NNC9_9GAMM</name>
<keyword evidence="6 8" id="KW-1133">Transmembrane helix</keyword>
<feature type="domain" description="EamA" evidence="9">
    <location>
        <begin position="151"/>
        <end position="281"/>
    </location>
</feature>
<feature type="transmembrane region" description="Helical" evidence="8">
    <location>
        <begin position="149"/>
        <end position="165"/>
    </location>
</feature>
<reference evidence="11" key="1">
    <citation type="journal article" date="2019" name="Int. J. Syst. Evol. Microbiol.">
        <title>The Global Catalogue of Microorganisms (GCM) 10K type strain sequencing project: providing services to taxonomists for standard genome sequencing and annotation.</title>
        <authorList>
            <consortium name="The Broad Institute Genomics Platform"/>
            <consortium name="The Broad Institute Genome Sequencing Center for Infectious Disease"/>
            <person name="Wu L."/>
            <person name="Ma J."/>
        </authorList>
    </citation>
    <scope>NUCLEOTIDE SEQUENCE [LARGE SCALE GENOMIC DNA]</scope>
    <source>
        <strain evidence="11">JCM 17555</strain>
    </source>
</reference>
<sequence length="308" mass="33515">MSPLAIGIGSALLAFVMWGFLPLYLKLLGTLGSGEILAHRMVWSLLFLAGLLTALKQWRWLKPTLKSPRLIVLSTVAALLLSANWITYIWAVNSGFIVNASLGYFINPLISVLLGFLFLQERMRPIQWLSVAIAACGVIYLTISLGELPWIALVLGFSFGFYGLLRKQSVLNSPNGLTLETMILCLPALAYLLWLEADGSGAFLHTSISQNLLMIGTGVITATPLLLFAHAAQRIPLATLGLVQYAAPSIQLLLGVFMYNEPFGGDRMIAFGLIWTALALYSGEGLLRMRQRPKPAAASEAVIDARPV</sequence>
<comment type="subcellular location">
    <subcellularLocation>
        <location evidence="1">Cell membrane</location>
        <topology evidence="1">Multi-pass membrane protein</topology>
    </subcellularLocation>
</comment>
<dbReference type="PANTHER" id="PTHR22911:SF137">
    <property type="entry name" value="SOLUTE CARRIER FAMILY 35 MEMBER G2-RELATED"/>
    <property type="match status" value="1"/>
</dbReference>
<dbReference type="Pfam" id="PF00892">
    <property type="entry name" value="EamA"/>
    <property type="match status" value="2"/>
</dbReference>
<feature type="transmembrane region" description="Helical" evidence="8">
    <location>
        <begin position="207"/>
        <end position="228"/>
    </location>
</feature>
<keyword evidence="3" id="KW-0813">Transport</keyword>
<feature type="transmembrane region" description="Helical" evidence="8">
    <location>
        <begin position="96"/>
        <end position="119"/>
    </location>
</feature>
<dbReference type="EMBL" id="BAABBO010000001">
    <property type="protein sequence ID" value="GAA3950848.1"/>
    <property type="molecule type" value="Genomic_DNA"/>
</dbReference>
<evidence type="ECO:0000256" key="1">
    <source>
        <dbReference type="ARBA" id="ARBA00004651"/>
    </source>
</evidence>
<keyword evidence="4" id="KW-1003">Cell membrane</keyword>
<evidence type="ECO:0000256" key="4">
    <source>
        <dbReference type="ARBA" id="ARBA00022475"/>
    </source>
</evidence>
<protein>
    <submittedName>
        <fullName evidence="10">EamA family transporter RarD</fullName>
    </submittedName>
</protein>
<feature type="transmembrane region" description="Helical" evidence="8">
    <location>
        <begin position="269"/>
        <end position="287"/>
    </location>
</feature>
<feature type="transmembrane region" description="Helical" evidence="8">
    <location>
        <begin position="235"/>
        <end position="257"/>
    </location>
</feature>
<dbReference type="InterPro" id="IPR037185">
    <property type="entry name" value="EmrE-like"/>
</dbReference>
<keyword evidence="11" id="KW-1185">Reference proteome</keyword>
<feature type="transmembrane region" description="Helical" evidence="8">
    <location>
        <begin position="177"/>
        <end position="195"/>
    </location>
</feature>
<feature type="domain" description="EamA" evidence="9">
    <location>
        <begin position="6"/>
        <end position="142"/>
    </location>
</feature>
<evidence type="ECO:0000256" key="3">
    <source>
        <dbReference type="ARBA" id="ARBA00022448"/>
    </source>
</evidence>
<comment type="similarity">
    <text evidence="2">Belongs to the EamA transporter family.</text>
</comment>
<accession>A0ABP7NNC9</accession>
<evidence type="ECO:0000256" key="6">
    <source>
        <dbReference type="ARBA" id="ARBA00022989"/>
    </source>
</evidence>
<keyword evidence="5 8" id="KW-0812">Transmembrane</keyword>
<evidence type="ECO:0000313" key="10">
    <source>
        <dbReference type="EMBL" id="GAA3950848.1"/>
    </source>
</evidence>
<dbReference type="NCBIfam" id="TIGR00688">
    <property type="entry name" value="rarD"/>
    <property type="match status" value="1"/>
</dbReference>
<proteinExistence type="inferred from homology"/>
<dbReference type="RefSeq" id="WP_344803401.1">
    <property type="nucleotide sequence ID" value="NZ_BAABBO010000001.1"/>
</dbReference>
<dbReference type="InterPro" id="IPR004626">
    <property type="entry name" value="RarD"/>
</dbReference>
<feature type="transmembrane region" description="Helical" evidence="8">
    <location>
        <begin position="126"/>
        <end position="143"/>
    </location>
</feature>